<comment type="similarity">
    <text evidence="1">Belongs to the ROK (NagC/XylR) family.</text>
</comment>
<feature type="compositionally biased region" description="Basic and acidic residues" evidence="2">
    <location>
        <begin position="348"/>
        <end position="368"/>
    </location>
</feature>
<protein>
    <submittedName>
        <fullName evidence="3">ROK family protein</fullName>
    </submittedName>
</protein>
<evidence type="ECO:0000256" key="1">
    <source>
        <dbReference type="ARBA" id="ARBA00006479"/>
    </source>
</evidence>
<comment type="caution">
    <text evidence="3">The sequence shown here is derived from an EMBL/GenBank/DDBJ whole genome shotgun (WGS) entry which is preliminary data.</text>
</comment>
<dbReference type="InterPro" id="IPR043129">
    <property type="entry name" value="ATPase_NBD"/>
</dbReference>
<dbReference type="PANTHER" id="PTHR18964:SF149">
    <property type="entry name" value="BIFUNCTIONAL UDP-N-ACETYLGLUCOSAMINE 2-EPIMERASE_N-ACETYLMANNOSAMINE KINASE"/>
    <property type="match status" value="1"/>
</dbReference>
<sequence>MAVATAVKAGTKGGHGAEELPSVTVTSYNLEIRDGDGFVGDKASRGAFMDHLAELRGHLAENGEDPLGDTDAAPSKSELDELITNGEAREAALVLSAVERFAQSLSFVIRRFLRQKAWAPVERIVVGGGFRQSRVGELAIARAGIILQSEGHAIELVPVRHHPDEAGLVGSAHLAPKWIFEAYDSLAAVDIGGSNIRAGIVELRQDKAPDLAKARVWKSELWRHADEEPSREEAVKKLGKMLREQIRLAEKEGLRVAPFIGVGCPGWIEADGAIDRGAQNLPGNWSSSRFNLVESIREMAPEIGEHETVVVMHNDAVVQGLSDMPFMQDVENWAVLTIGTGLGNASYRNREKPKGKDAEEKAGKGKKD</sequence>
<gene>
    <name evidence="3" type="ORF">RKE40_21740</name>
</gene>
<dbReference type="SUPFAM" id="SSF53067">
    <property type="entry name" value="Actin-like ATPase domain"/>
    <property type="match status" value="1"/>
</dbReference>
<dbReference type="RefSeq" id="WP_316020297.1">
    <property type="nucleotide sequence ID" value="NZ_JAWDID010000042.1"/>
</dbReference>
<dbReference type="EMBL" id="JAWDID010000042">
    <property type="protein sequence ID" value="MDU0342530.1"/>
    <property type="molecule type" value="Genomic_DNA"/>
</dbReference>
<evidence type="ECO:0000256" key="2">
    <source>
        <dbReference type="SAM" id="MobiDB-lite"/>
    </source>
</evidence>
<organism evidence="3 4">
    <name type="scientific">Bosea rubneri</name>
    <dbReference type="NCBI Taxonomy" id="3075434"/>
    <lineage>
        <taxon>Bacteria</taxon>
        <taxon>Pseudomonadati</taxon>
        <taxon>Pseudomonadota</taxon>
        <taxon>Alphaproteobacteria</taxon>
        <taxon>Hyphomicrobiales</taxon>
        <taxon>Boseaceae</taxon>
        <taxon>Bosea</taxon>
    </lineage>
</organism>
<accession>A0ABU3SCL6</accession>
<dbReference type="CDD" id="cd23763">
    <property type="entry name" value="ASKHA_ATPase_ROK"/>
    <property type="match status" value="1"/>
</dbReference>
<keyword evidence="4" id="KW-1185">Reference proteome</keyword>
<reference evidence="3 4" key="1">
    <citation type="submission" date="2023-09" db="EMBL/GenBank/DDBJ databases">
        <title>Whole genome shotgun sequencing (WGS) of Bosea sp. ZW T0_25, isolated from stored onions (Allium cepa).</title>
        <authorList>
            <person name="Stoll D.A."/>
            <person name="Huch M."/>
        </authorList>
    </citation>
    <scope>NUCLEOTIDE SEQUENCE [LARGE SCALE GENOMIC DNA]</scope>
    <source>
        <strain evidence="3 4">ZW T0_25</strain>
    </source>
</reference>
<evidence type="ECO:0000313" key="4">
    <source>
        <dbReference type="Proteomes" id="UP001254257"/>
    </source>
</evidence>
<dbReference type="Proteomes" id="UP001254257">
    <property type="component" value="Unassembled WGS sequence"/>
</dbReference>
<dbReference type="Gene3D" id="3.30.420.40">
    <property type="match status" value="1"/>
</dbReference>
<feature type="region of interest" description="Disordered" evidence="2">
    <location>
        <begin position="343"/>
        <end position="368"/>
    </location>
</feature>
<name>A0ABU3SCL6_9HYPH</name>
<evidence type="ECO:0000313" key="3">
    <source>
        <dbReference type="EMBL" id="MDU0342530.1"/>
    </source>
</evidence>
<dbReference type="PANTHER" id="PTHR18964">
    <property type="entry name" value="ROK (REPRESSOR, ORF, KINASE) FAMILY"/>
    <property type="match status" value="1"/>
</dbReference>
<dbReference type="InterPro" id="IPR000600">
    <property type="entry name" value="ROK"/>
</dbReference>
<proteinExistence type="inferred from homology"/>